<evidence type="ECO:0000313" key="2">
    <source>
        <dbReference type="EMBL" id="PSR75848.1"/>
    </source>
</evidence>
<gene>
    <name evidence="2" type="ORF">BD289DRAFT_487001</name>
</gene>
<dbReference type="InParanoid" id="A0A2T2ZTA2"/>
<feature type="chain" id="PRO_5015723131" evidence="1">
    <location>
        <begin position="17"/>
        <end position="116"/>
    </location>
</feature>
<dbReference type="AlphaFoldDB" id="A0A2T2ZTA2"/>
<evidence type="ECO:0000313" key="3">
    <source>
        <dbReference type="Proteomes" id="UP000241462"/>
    </source>
</evidence>
<feature type="non-terminal residue" evidence="2">
    <location>
        <position position="116"/>
    </location>
</feature>
<evidence type="ECO:0000256" key="1">
    <source>
        <dbReference type="SAM" id="SignalP"/>
    </source>
</evidence>
<dbReference type="Proteomes" id="UP000241462">
    <property type="component" value="Unassembled WGS sequence"/>
</dbReference>
<feature type="signal peptide" evidence="1">
    <location>
        <begin position="1"/>
        <end position="16"/>
    </location>
</feature>
<keyword evidence="1" id="KW-0732">Signal</keyword>
<reference evidence="2 3" key="1">
    <citation type="journal article" date="2018" name="Mycol. Prog.">
        <title>Coniella lustricola, a new species from submerged detritus.</title>
        <authorList>
            <person name="Raudabaugh D.B."/>
            <person name="Iturriaga T."/>
            <person name="Carver A."/>
            <person name="Mondo S."/>
            <person name="Pangilinan J."/>
            <person name="Lipzen A."/>
            <person name="He G."/>
            <person name="Amirebrahimi M."/>
            <person name="Grigoriev I.V."/>
            <person name="Miller A.N."/>
        </authorList>
    </citation>
    <scope>NUCLEOTIDE SEQUENCE [LARGE SCALE GENOMIC DNA]</scope>
    <source>
        <strain evidence="2 3">B22-T-1</strain>
    </source>
</reference>
<name>A0A2T2ZTA2_9PEZI</name>
<accession>A0A2T2ZTA2</accession>
<dbReference type="OrthoDB" id="5307922at2759"/>
<sequence length="116" mass="12725">MASLTLWLAGLTGLAAYLYGPATHTHLTKLGVFRTLNASSPSSLHPNDAASFVHLIQDTVHCEDLHYYEPGNVLFTACEDVNTTRYEWFPALSQENCVDPAQAVLKQGSIHVIDPE</sequence>
<organism evidence="2 3">
    <name type="scientific">Coniella lustricola</name>
    <dbReference type="NCBI Taxonomy" id="2025994"/>
    <lineage>
        <taxon>Eukaryota</taxon>
        <taxon>Fungi</taxon>
        <taxon>Dikarya</taxon>
        <taxon>Ascomycota</taxon>
        <taxon>Pezizomycotina</taxon>
        <taxon>Sordariomycetes</taxon>
        <taxon>Sordariomycetidae</taxon>
        <taxon>Diaporthales</taxon>
        <taxon>Schizoparmaceae</taxon>
        <taxon>Coniella</taxon>
    </lineage>
</organism>
<protein>
    <submittedName>
        <fullName evidence="2">Uncharacterized protein</fullName>
    </submittedName>
</protein>
<dbReference type="EMBL" id="KZ678738">
    <property type="protein sequence ID" value="PSR75848.1"/>
    <property type="molecule type" value="Genomic_DNA"/>
</dbReference>
<proteinExistence type="predicted"/>
<keyword evidence="3" id="KW-1185">Reference proteome</keyword>